<evidence type="ECO:0000256" key="1">
    <source>
        <dbReference type="SAM" id="Phobius"/>
    </source>
</evidence>
<sequence length="110" mass="13037">MLLVGLFISMYFLARFDQRTEVPIVFPDKDRDIKKIKTWIAYMYYVIPVLITFLGVGGDYVKTRILFETFGDKVMMPYFLTLIYILSCWLLFMFSSLAYKSHVVEGYLEK</sequence>
<accession>A0A919X7J3</accession>
<reference evidence="2" key="1">
    <citation type="submission" date="2021-03" db="EMBL/GenBank/DDBJ databases">
        <title>Antimicrobial resistance genes in bacteria isolated from Japanese honey, and their potential for conferring macrolide and lincosamide resistance in the American foulbrood pathogen Paenibacillus larvae.</title>
        <authorList>
            <person name="Okamoto M."/>
            <person name="Kumagai M."/>
            <person name="Kanamori H."/>
            <person name="Takamatsu D."/>
        </authorList>
    </citation>
    <scope>NUCLEOTIDE SEQUENCE</scope>
    <source>
        <strain evidence="2">J43TS3</strain>
    </source>
</reference>
<organism evidence="2 3">
    <name type="scientific">Ornithinibacillus bavariensis</name>
    <dbReference type="NCBI Taxonomy" id="545502"/>
    <lineage>
        <taxon>Bacteria</taxon>
        <taxon>Bacillati</taxon>
        <taxon>Bacillota</taxon>
        <taxon>Bacilli</taxon>
        <taxon>Bacillales</taxon>
        <taxon>Bacillaceae</taxon>
        <taxon>Ornithinibacillus</taxon>
    </lineage>
</organism>
<proteinExistence type="predicted"/>
<comment type="caution">
    <text evidence="2">The sequence shown here is derived from an EMBL/GenBank/DDBJ whole genome shotgun (WGS) entry which is preliminary data.</text>
</comment>
<dbReference type="Proteomes" id="UP000676917">
    <property type="component" value="Unassembled WGS sequence"/>
</dbReference>
<name>A0A919X7J3_9BACI</name>
<dbReference type="AlphaFoldDB" id="A0A919X7J3"/>
<keyword evidence="3" id="KW-1185">Reference proteome</keyword>
<feature type="transmembrane region" description="Helical" evidence="1">
    <location>
        <begin position="78"/>
        <end position="99"/>
    </location>
</feature>
<gene>
    <name evidence="2" type="ORF">J43TS3_20370</name>
</gene>
<dbReference type="EMBL" id="BORP01000003">
    <property type="protein sequence ID" value="GIO27426.1"/>
    <property type="molecule type" value="Genomic_DNA"/>
</dbReference>
<keyword evidence="1" id="KW-0472">Membrane</keyword>
<protein>
    <submittedName>
        <fullName evidence="2">Uncharacterized protein</fullName>
    </submittedName>
</protein>
<keyword evidence="1" id="KW-1133">Transmembrane helix</keyword>
<evidence type="ECO:0000313" key="3">
    <source>
        <dbReference type="Proteomes" id="UP000676917"/>
    </source>
</evidence>
<evidence type="ECO:0000313" key="2">
    <source>
        <dbReference type="EMBL" id="GIO27426.1"/>
    </source>
</evidence>
<keyword evidence="1" id="KW-0812">Transmembrane</keyword>
<feature type="transmembrane region" description="Helical" evidence="1">
    <location>
        <begin position="39"/>
        <end position="58"/>
    </location>
</feature>